<evidence type="ECO:0000256" key="7">
    <source>
        <dbReference type="SAM" id="MobiDB-lite"/>
    </source>
</evidence>
<dbReference type="PROSITE" id="PS50011">
    <property type="entry name" value="PROTEIN_KINASE_DOM"/>
    <property type="match status" value="1"/>
</dbReference>
<dbReference type="InterPro" id="IPR008271">
    <property type="entry name" value="Ser/Thr_kinase_AS"/>
</dbReference>
<dbReference type="Gene3D" id="1.10.510.10">
    <property type="entry name" value="Transferase(Phosphotransferase) domain 1"/>
    <property type="match status" value="1"/>
</dbReference>
<evidence type="ECO:0000259" key="8">
    <source>
        <dbReference type="PROSITE" id="PS50011"/>
    </source>
</evidence>
<dbReference type="RefSeq" id="WP_406694095.1">
    <property type="nucleotide sequence ID" value="NZ_CP155447.1"/>
</dbReference>
<feature type="compositionally biased region" description="Polar residues" evidence="7">
    <location>
        <begin position="218"/>
        <end position="228"/>
    </location>
</feature>
<dbReference type="InterPro" id="IPR001680">
    <property type="entry name" value="WD40_rpt"/>
</dbReference>
<dbReference type="PROSITE" id="PS00108">
    <property type="entry name" value="PROTEIN_KINASE_ST"/>
    <property type="match status" value="1"/>
</dbReference>
<evidence type="ECO:0000256" key="5">
    <source>
        <dbReference type="PROSITE-ProRule" id="PRU00221"/>
    </source>
</evidence>
<reference evidence="9" key="1">
    <citation type="submission" date="2024-05" db="EMBL/GenBank/DDBJ databases">
        <title>Planctomycetes of the genus Singulisphaera possess chitinolytic capabilities.</title>
        <authorList>
            <person name="Ivanova A."/>
        </authorList>
    </citation>
    <scope>NUCLEOTIDE SEQUENCE</scope>
    <source>
        <strain evidence="9">Ch08T</strain>
    </source>
</reference>
<dbReference type="Gene3D" id="2.130.10.10">
    <property type="entry name" value="YVTN repeat-like/Quinoprotein amine dehydrogenase"/>
    <property type="match status" value="2"/>
</dbReference>
<dbReference type="EC" id="2.7.11.1" evidence="9"/>
<feature type="compositionally biased region" description="Polar residues" evidence="7">
    <location>
        <begin position="1025"/>
        <end position="1040"/>
    </location>
</feature>
<evidence type="ECO:0000256" key="6">
    <source>
        <dbReference type="PROSITE-ProRule" id="PRU10141"/>
    </source>
</evidence>
<evidence type="ECO:0000256" key="1">
    <source>
        <dbReference type="ARBA" id="ARBA00022574"/>
    </source>
</evidence>
<keyword evidence="3 6" id="KW-0547">Nucleotide-binding</keyword>
<evidence type="ECO:0000256" key="4">
    <source>
        <dbReference type="ARBA" id="ARBA00022840"/>
    </source>
</evidence>
<dbReference type="SMART" id="SM00320">
    <property type="entry name" value="WD40"/>
    <property type="match status" value="7"/>
</dbReference>
<feature type="repeat" description="WD" evidence="5">
    <location>
        <begin position="488"/>
        <end position="529"/>
    </location>
</feature>
<dbReference type="PANTHER" id="PTHR44129">
    <property type="entry name" value="WD REPEAT-CONTAINING PROTEIN POP1"/>
    <property type="match status" value="1"/>
</dbReference>
<dbReference type="InterPro" id="IPR015943">
    <property type="entry name" value="WD40/YVTN_repeat-like_dom_sf"/>
</dbReference>
<accession>A0AAU7C8A5</accession>
<dbReference type="InterPro" id="IPR011047">
    <property type="entry name" value="Quinoprotein_ADH-like_sf"/>
</dbReference>
<dbReference type="SMART" id="SM00220">
    <property type="entry name" value="S_TKc"/>
    <property type="match status" value="1"/>
</dbReference>
<dbReference type="PROSITE" id="PS50294">
    <property type="entry name" value="WD_REPEATS_REGION"/>
    <property type="match status" value="2"/>
</dbReference>
<evidence type="ECO:0000256" key="3">
    <source>
        <dbReference type="ARBA" id="ARBA00022741"/>
    </source>
</evidence>
<dbReference type="PROSITE" id="PS50082">
    <property type="entry name" value="WD_REPEATS_2"/>
    <property type="match status" value="3"/>
</dbReference>
<dbReference type="SUPFAM" id="SSF56112">
    <property type="entry name" value="Protein kinase-like (PK-like)"/>
    <property type="match status" value="1"/>
</dbReference>
<dbReference type="InterPro" id="IPR050349">
    <property type="entry name" value="WD_LIS1/nudF_dynein_reg"/>
</dbReference>
<dbReference type="EMBL" id="CP155447">
    <property type="protein sequence ID" value="XBH01392.1"/>
    <property type="molecule type" value="Genomic_DNA"/>
</dbReference>
<evidence type="ECO:0000313" key="9">
    <source>
        <dbReference type="EMBL" id="XBH01392.1"/>
    </source>
</evidence>
<dbReference type="Pfam" id="PF00400">
    <property type="entry name" value="WD40"/>
    <property type="match status" value="3"/>
</dbReference>
<gene>
    <name evidence="9" type="ORF">V5E97_23905</name>
</gene>
<dbReference type="InterPro" id="IPR000719">
    <property type="entry name" value="Prot_kinase_dom"/>
</dbReference>
<keyword evidence="4 6" id="KW-0067">ATP-binding</keyword>
<protein>
    <submittedName>
        <fullName evidence="9">Serine/threonine-protein kinase</fullName>
        <ecNumber evidence="9">2.7.11.1</ecNumber>
    </submittedName>
</protein>
<dbReference type="PROSITE" id="PS00107">
    <property type="entry name" value="PROTEIN_KINASE_ATP"/>
    <property type="match status" value="1"/>
</dbReference>
<dbReference type="GO" id="GO:0005524">
    <property type="term" value="F:ATP binding"/>
    <property type="evidence" value="ECO:0007669"/>
    <property type="project" value="UniProtKB-UniRule"/>
</dbReference>
<dbReference type="InterPro" id="IPR036322">
    <property type="entry name" value="WD40_repeat_dom_sf"/>
</dbReference>
<keyword evidence="2" id="KW-0677">Repeat</keyword>
<name>A0AAU7C8A5_9BACT</name>
<dbReference type="CDD" id="cd14014">
    <property type="entry name" value="STKc_PknB_like"/>
    <property type="match status" value="1"/>
</dbReference>
<organism evidence="9">
    <name type="scientific">Singulisphaera sp. Ch08</name>
    <dbReference type="NCBI Taxonomy" id="3120278"/>
    <lineage>
        <taxon>Bacteria</taxon>
        <taxon>Pseudomonadati</taxon>
        <taxon>Planctomycetota</taxon>
        <taxon>Planctomycetia</taxon>
        <taxon>Isosphaerales</taxon>
        <taxon>Isosphaeraceae</taxon>
        <taxon>Singulisphaera</taxon>
    </lineage>
</organism>
<sequence>MNEENTPGLSNPEEQNLDLSYSDEPECLEAINALPTLNEAWLVPDEVGAYRLSERLGEGGYGIVFRGQHRITGRHAAIKLEHLPRLKPGLLTQFLTHARIAASIKPHAHLVLLHDAGFDPDAGLAYLVMELVEGPNLREWIRNRSGPVPPRVAARIALGVTEALVVLGNSGIAHRDLKPSNILLDPGDPNDPDGFPYIPRVADYGLARRDSDEGEGTRTVSMSPSGTTAYIPPERFKNPECDPKPGDLYALGVILYELATGFRPFQGSSDFETQRLVVAGNFIDPRRHVPSLPRGLERIILNTITRDPGDRYLSPTELRDDLKRFLEGRRVWGPKRPAWRELAVGFRRRRRTWNAAAIVTLATMIGLAVGWESYTRQSTRQRRQARLTYTDHVAQASLHWGAGDLVATHAELKRATEVEGGGGDLRESVWFALEKASRPLRAVREIQAHQGAIYAVTESPDGRFLATAGKDQVIRLWRLGTDSPPQELIGHTKGVSELAFSPDGTRLASVADDATFRLWSLPEGKEIALGSIICSTTVGTTIAFSPNDRHFAVEGESGAYVREIRGLAVAYSRDGRRIATGGDDRAIRLWDGRDGSFRNEFPNVAASTQTLVFTSDGRIHSGHQDGTLHTWEPDTLHSHSVRRPASGAIDHIALIDDSGDHMLVTGNEPSVWVWDLTDRSAAETVLDSEHGVRSAVISPDRTTIATIDKRGIVRLFTFKGLPVGVFQATQRKGTAVRFLSDGVTLVTAASDGKLAFWRWRDAVMFSPGGRSPQPATPQSGTVFLNEGVLTVSRRGKEPLKIDGVPPDLKIAWLGPQSLALFHAGKHSGLWDLETGHHLVKTPPGPQLHWYAGRADAPHGPLVWQEGENLIGLYDPTRGTRIGELPDLGSVWFRIGRLGQFLAVVGNAEVRVWDLATRTIRWRKSMPGSQIENLIASEDGRYAQVIESLEKNQLEITVWETTADRPILKLPPLSSRKPSFGLSFPVHQGDPFAVWTDVVSPRGMVVVPTILNVSTDAPKPGVVGTSPASVSPVPNSGQHDE</sequence>
<proteinExistence type="predicted"/>
<dbReference type="SUPFAM" id="SSF50978">
    <property type="entry name" value="WD40 repeat-like"/>
    <property type="match status" value="1"/>
</dbReference>
<dbReference type="SUPFAM" id="SSF50998">
    <property type="entry name" value="Quinoprotein alcohol dehydrogenase-like"/>
    <property type="match status" value="1"/>
</dbReference>
<feature type="domain" description="Protein kinase" evidence="8">
    <location>
        <begin position="50"/>
        <end position="326"/>
    </location>
</feature>
<feature type="region of interest" description="Disordered" evidence="7">
    <location>
        <begin position="210"/>
        <end position="242"/>
    </location>
</feature>
<dbReference type="AlphaFoldDB" id="A0AAU7C8A5"/>
<feature type="repeat" description="WD" evidence="5">
    <location>
        <begin position="446"/>
        <end position="487"/>
    </location>
</feature>
<feature type="binding site" evidence="6">
    <location>
        <position position="79"/>
    </location>
    <ligand>
        <name>ATP</name>
        <dbReference type="ChEBI" id="CHEBI:30616"/>
    </ligand>
</feature>
<dbReference type="InterPro" id="IPR017441">
    <property type="entry name" value="Protein_kinase_ATP_BS"/>
</dbReference>
<keyword evidence="9" id="KW-0808">Transferase</keyword>
<dbReference type="CDD" id="cd00200">
    <property type="entry name" value="WD40"/>
    <property type="match status" value="1"/>
</dbReference>
<dbReference type="GO" id="GO:0004674">
    <property type="term" value="F:protein serine/threonine kinase activity"/>
    <property type="evidence" value="ECO:0007669"/>
    <property type="project" value="UniProtKB-EC"/>
</dbReference>
<dbReference type="Pfam" id="PF00069">
    <property type="entry name" value="Pkinase"/>
    <property type="match status" value="1"/>
</dbReference>
<keyword evidence="1 5" id="KW-0853">WD repeat</keyword>
<feature type="region of interest" description="Disordered" evidence="7">
    <location>
        <begin position="1015"/>
        <end position="1040"/>
    </location>
</feature>
<keyword evidence="9" id="KW-0418">Kinase</keyword>
<dbReference type="InterPro" id="IPR011009">
    <property type="entry name" value="Kinase-like_dom_sf"/>
</dbReference>
<evidence type="ECO:0000256" key="2">
    <source>
        <dbReference type="ARBA" id="ARBA00022737"/>
    </source>
</evidence>
<feature type="repeat" description="WD" evidence="5">
    <location>
        <begin position="568"/>
        <end position="600"/>
    </location>
</feature>